<evidence type="ECO:0000256" key="1">
    <source>
        <dbReference type="ARBA" id="ARBA00004811"/>
    </source>
</evidence>
<evidence type="ECO:0000256" key="6">
    <source>
        <dbReference type="ARBA" id="ARBA00044633"/>
    </source>
</evidence>
<reference evidence="10" key="1">
    <citation type="journal article" date="2019" name="Int. J. Syst. Evol. Microbiol.">
        <title>The Global Catalogue of Microorganisms (GCM) 10K type strain sequencing project: providing services to taxonomists for standard genome sequencing and annotation.</title>
        <authorList>
            <consortium name="The Broad Institute Genomics Platform"/>
            <consortium name="The Broad Institute Genome Sequencing Center for Infectious Disease"/>
            <person name="Wu L."/>
            <person name="Ma J."/>
        </authorList>
    </citation>
    <scope>NUCLEOTIDE SEQUENCE [LARGE SCALE GENOMIC DNA]</scope>
    <source>
        <strain evidence="10">JCM 16908</strain>
    </source>
</reference>
<dbReference type="InterPro" id="IPR036968">
    <property type="entry name" value="Enolpyruvate_Tfrase_sf"/>
</dbReference>
<dbReference type="Pfam" id="PF00275">
    <property type="entry name" value="EPSP_synthase"/>
    <property type="match status" value="1"/>
</dbReference>
<feature type="binding site" evidence="7">
    <location>
        <position position="38"/>
    </location>
    <ligand>
        <name>3-phosphoshikimate</name>
        <dbReference type="ChEBI" id="CHEBI:145989"/>
    </ligand>
</feature>
<evidence type="ECO:0000259" key="8">
    <source>
        <dbReference type="Pfam" id="PF00275"/>
    </source>
</evidence>
<feature type="active site" description="Proton acceptor" evidence="7">
    <location>
        <position position="324"/>
    </location>
</feature>
<feature type="binding site" evidence="7">
    <location>
        <position position="33"/>
    </location>
    <ligand>
        <name>3-phosphoshikimate</name>
        <dbReference type="ChEBI" id="CHEBI:145989"/>
    </ligand>
</feature>
<dbReference type="PIRSF" id="PIRSF000505">
    <property type="entry name" value="EPSPS"/>
    <property type="match status" value="1"/>
</dbReference>
<keyword evidence="7" id="KW-0963">Cytoplasm</keyword>
<dbReference type="Proteomes" id="UP001500888">
    <property type="component" value="Unassembled WGS sequence"/>
</dbReference>
<keyword evidence="3 7" id="KW-0028">Amino-acid biosynthesis</keyword>
<feature type="binding site" evidence="7">
    <location>
        <position position="34"/>
    </location>
    <ligand>
        <name>3-phosphoshikimate</name>
        <dbReference type="ChEBI" id="CHEBI:145989"/>
    </ligand>
</feature>
<evidence type="ECO:0000256" key="3">
    <source>
        <dbReference type="ARBA" id="ARBA00022605"/>
    </source>
</evidence>
<sequence>MASATIDPRRQAHELTVRPLPAVDAVVKVLGSKSYTNRYLAIASLSGRETTLENALVADDTVYLSRGIEAFGHVRVEIDESGRRIHVTPTGEPMRAPEQEIFMGGAGTPLRFLISMAGHALGTTTITGNKRMRERPMGDLLSALPALGVQAISVRGNGSPPIQVTGGSFQGGATRISGAVSSQFTSSLLINSVLAKSDVEITIADDLISKPYVEMTIAALAEMGVHIKRNGYTKFTVPSGQSFRGGSVTVEPDASGMSYLLAVAAVLGGRVTIPGIGPDSHQGDVGLVEAFVRMGCTASYEGNAITLKGGELHGIEIDMESMPDVVPTLAVVAAFAEGRTHISNIASLRVKECDRIAAVTTELRKMGITVEEYPDAMTITGGKPAGAVIDTYDDHRIAMSFAIAGMRTEGVVIRDPGCVAKSFPTFWQTLDTLYPGGVSTR</sequence>
<dbReference type="SUPFAM" id="SSF55205">
    <property type="entry name" value="EPT/RTPC-like"/>
    <property type="match status" value="1"/>
</dbReference>
<feature type="binding site" evidence="7">
    <location>
        <position position="355"/>
    </location>
    <ligand>
        <name>phosphoenolpyruvate</name>
        <dbReference type="ChEBI" id="CHEBI:58702"/>
    </ligand>
</feature>
<protein>
    <recommendedName>
        <fullName evidence="7">3-phosphoshikimate 1-carboxyvinyltransferase</fullName>
        <ecNumber evidence="7">2.5.1.19</ecNumber>
    </recommendedName>
    <alternativeName>
        <fullName evidence="7">5-enolpyruvylshikimate-3-phosphate synthase</fullName>
        <shortName evidence="7">EPSP synthase</shortName>
        <shortName evidence="7">EPSPS</shortName>
    </alternativeName>
</protein>
<keyword evidence="10" id="KW-1185">Reference proteome</keyword>
<feature type="binding site" evidence="7">
    <location>
        <position position="182"/>
    </location>
    <ligand>
        <name>3-phosphoshikimate</name>
        <dbReference type="ChEBI" id="CHEBI:145989"/>
    </ligand>
</feature>
<evidence type="ECO:0000256" key="4">
    <source>
        <dbReference type="ARBA" id="ARBA00022679"/>
    </source>
</evidence>
<evidence type="ECO:0000256" key="7">
    <source>
        <dbReference type="HAMAP-Rule" id="MF_00210"/>
    </source>
</evidence>
<feature type="binding site" evidence="7">
    <location>
        <position position="396"/>
    </location>
    <ligand>
        <name>phosphoenolpyruvate</name>
        <dbReference type="ChEBI" id="CHEBI:58702"/>
    </ligand>
</feature>
<comment type="subcellular location">
    <subcellularLocation>
        <location evidence="7">Cytoplasm</location>
    </subcellularLocation>
</comment>
<feature type="binding site" evidence="7">
    <location>
        <position position="181"/>
    </location>
    <ligand>
        <name>3-phosphoshikimate</name>
        <dbReference type="ChEBI" id="CHEBI:145989"/>
    </ligand>
</feature>
<evidence type="ECO:0000313" key="9">
    <source>
        <dbReference type="EMBL" id="GAA3828485.1"/>
    </source>
</evidence>
<comment type="catalytic activity">
    <reaction evidence="6">
        <text>3-phosphoshikimate + phosphoenolpyruvate = 5-O-(1-carboxyvinyl)-3-phosphoshikimate + phosphate</text>
        <dbReference type="Rhea" id="RHEA:21256"/>
        <dbReference type="ChEBI" id="CHEBI:43474"/>
        <dbReference type="ChEBI" id="CHEBI:57701"/>
        <dbReference type="ChEBI" id="CHEBI:58702"/>
        <dbReference type="ChEBI" id="CHEBI:145989"/>
        <dbReference type="EC" id="2.5.1.19"/>
    </reaction>
    <physiologicalReaction direction="left-to-right" evidence="6">
        <dbReference type="Rhea" id="RHEA:21257"/>
    </physiologicalReaction>
</comment>
<comment type="pathway">
    <text evidence="1 7">Metabolic intermediate biosynthesis; chorismate biosynthesis; chorismate from D-erythrose 4-phosphate and phosphoenolpyruvate: step 6/7.</text>
</comment>
<feature type="binding site" evidence="7">
    <location>
        <position position="209"/>
    </location>
    <ligand>
        <name>3-phosphoshikimate</name>
        <dbReference type="ChEBI" id="CHEBI:145989"/>
    </ligand>
</feature>
<dbReference type="RefSeq" id="WP_344946714.1">
    <property type="nucleotide sequence ID" value="NZ_BAAAZR010000027.1"/>
</dbReference>
<feature type="binding site" evidence="7">
    <location>
        <position position="135"/>
    </location>
    <ligand>
        <name>phosphoenolpyruvate</name>
        <dbReference type="ChEBI" id="CHEBI:58702"/>
    </ligand>
</feature>
<feature type="binding site" evidence="7">
    <location>
        <position position="183"/>
    </location>
    <ligand>
        <name>phosphoenolpyruvate</name>
        <dbReference type="ChEBI" id="CHEBI:58702"/>
    </ligand>
</feature>
<dbReference type="EMBL" id="BAAAZR010000027">
    <property type="protein sequence ID" value="GAA3828485.1"/>
    <property type="molecule type" value="Genomic_DNA"/>
</dbReference>
<evidence type="ECO:0000256" key="2">
    <source>
        <dbReference type="ARBA" id="ARBA00009948"/>
    </source>
</evidence>
<feature type="binding site" evidence="7">
    <location>
        <position position="421"/>
    </location>
    <ligand>
        <name>phosphoenolpyruvate</name>
        <dbReference type="ChEBI" id="CHEBI:58702"/>
    </ligand>
</feature>
<keyword evidence="4 7" id="KW-0808">Transferase</keyword>
<dbReference type="HAMAP" id="MF_00210">
    <property type="entry name" value="EPSP_synth"/>
    <property type="match status" value="1"/>
</dbReference>
<feature type="binding site" evidence="7">
    <location>
        <position position="107"/>
    </location>
    <ligand>
        <name>phosphoenolpyruvate</name>
        <dbReference type="ChEBI" id="CHEBI:58702"/>
    </ligand>
</feature>
<proteinExistence type="inferred from homology"/>
<evidence type="ECO:0000313" key="10">
    <source>
        <dbReference type="Proteomes" id="UP001500888"/>
    </source>
</evidence>
<dbReference type="CDD" id="cd01556">
    <property type="entry name" value="EPSP_synthase"/>
    <property type="match status" value="1"/>
</dbReference>
<name>A0ABP7IWJ2_9ACTN</name>
<organism evidence="9 10">
    <name type="scientific">Sphaerisporangium flaviroseum</name>
    <dbReference type="NCBI Taxonomy" id="509199"/>
    <lineage>
        <taxon>Bacteria</taxon>
        <taxon>Bacillati</taxon>
        <taxon>Actinomycetota</taxon>
        <taxon>Actinomycetes</taxon>
        <taxon>Streptosporangiales</taxon>
        <taxon>Streptosporangiaceae</taxon>
        <taxon>Sphaerisporangium</taxon>
    </lineage>
</organism>
<dbReference type="PANTHER" id="PTHR21090:SF5">
    <property type="entry name" value="PENTAFUNCTIONAL AROM POLYPEPTIDE"/>
    <property type="match status" value="1"/>
</dbReference>
<evidence type="ECO:0000256" key="5">
    <source>
        <dbReference type="ARBA" id="ARBA00023141"/>
    </source>
</evidence>
<feature type="domain" description="Enolpyruvate transferase" evidence="8">
    <location>
        <begin position="22"/>
        <end position="430"/>
    </location>
</feature>
<dbReference type="EC" id="2.5.1.19" evidence="7"/>
<feature type="binding site" evidence="7">
    <location>
        <position position="351"/>
    </location>
    <ligand>
        <name>3-phosphoshikimate</name>
        <dbReference type="ChEBI" id="CHEBI:145989"/>
    </ligand>
</feature>
<dbReference type="InterPro" id="IPR001986">
    <property type="entry name" value="Enolpyruvate_Tfrase_dom"/>
</dbReference>
<comment type="subunit">
    <text evidence="7">Monomer.</text>
</comment>
<dbReference type="NCBIfam" id="TIGR01356">
    <property type="entry name" value="aroA"/>
    <property type="match status" value="1"/>
</dbReference>
<dbReference type="Gene3D" id="3.65.10.10">
    <property type="entry name" value="Enolpyruvate transferase domain"/>
    <property type="match status" value="2"/>
</dbReference>
<accession>A0ABP7IWJ2</accession>
<dbReference type="InterPro" id="IPR006264">
    <property type="entry name" value="EPSP_synthase"/>
</dbReference>
<dbReference type="InterPro" id="IPR023193">
    <property type="entry name" value="EPSP_synthase_CS"/>
</dbReference>
<dbReference type="PROSITE" id="PS00885">
    <property type="entry name" value="EPSP_SYNTHASE_2"/>
    <property type="match status" value="1"/>
</dbReference>
<keyword evidence="5 7" id="KW-0057">Aromatic amino acid biosynthesis</keyword>
<gene>
    <name evidence="9" type="primary">aroA_1</name>
    <name evidence="7" type="synonym">aroA</name>
    <name evidence="9" type="ORF">GCM10022226_56640</name>
</gene>
<feature type="binding site" evidence="7">
    <location>
        <position position="33"/>
    </location>
    <ligand>
        <name>phosphoenolpyruvate</name>
        <dbReference type="ChEBI" id="CHEBI:58702"/>
    </ligand>
</feature>
<feature type="binding site" evidence="7">
    <location>
        <position position="183"/>
    </location>
    <ligand>
        <name>3-phosphoshikimate</name>
        <dbReference type="ChEBI" id="CHEBI:145989"/>
    </ligand>
</feature>
<feature type="binding site" evidence="7">
    <location>
        <position position="324"/>
    </location>
    <ligand>
        <name>3-phosphoshikimate</name>
        <dbReference type="ChEBI" id="CHEBI:145989"/>
    </ligand>
</feature>
<dbReference type="PANTHER" id="PTHR21090">
    <property type="entry name" value="AROM/DEHYDROQUINATE SYNTHASE"/>
    <property type="match status" value="1"/>
</dbReference>
<dbReference type="InterPro" id="IPR013792">
    <property type="entry name" value="RNA3'P_cycl/enolpyr_Trfase_a/b"/>
</dbReference>
<comment type="caution">
    <text evidence="7">Lacks conserved residue(s) required for the propagation of feature annotation.</text>
</comment>
<comment type="caution">
    <text evidence="9">The sequence shown here is derived from an EMBL/GenBank/DDBJ whole genome shotgun (WGS) entry which is preliminary data.</text>
</comment>
<comment type="similarity">
    <text evidence="2 7">Belongs to the EPSP synthase family.</text>
</comment>
<comment type="function">
    <text evidence="7">Catalyzes the transfer of the enolpyruvyl moiety of phosphoenolpyruvate (PEP) to the 5-hydroxyl of shikimate-3-phosphate (S3P) to produce enolpyruvyl shikimate-3-phosphate and inorganic phosphate.</text>
</comment>